<dbReference type="RefSeq" id="WP_369610438.1">
    <property type="nucleotide sequence ID" value="NZ_AP031322.1"/>
</dbReference>
<organism evidence="2">
    <name type="scientific">Sulfurisphaera javensis</name>
    <dbReference type="NCBI Taxonomy" id="2049879"/>
    <lineage>
        <taxon>Archaea</taxon>
        <taxon>Thermoproteota</taxon>
        <taxon>Thermoprotei</taxon>
        <taxon>Sulfolobales</taxon>
        <taxon>Sulfolobaceae</taxon>
        <taxon>Sulfurisphaera</taxon>
    </lineage>
</organism>
<dbReference type="GO" id="GO:0003824">
    <property type="term" value="F:catalytic activity"/>
    <property type="evidence" value="ECO:0007669"/>
    <property type="project" value="InterPro"/>
</dbReference>
<evidence type="ECO:0000259" key="1">
    <source>
        <dbReference type="Pfam" id="PF02543"/>
    </source>
</evidence>
<accession>A0AAT9GNA9</accession>
<protein>
    <recommendedName>
        <fullName evidence="1">Carbamoyltransferase domain-containing protein</fullName>
    </recommendedName>
</protein>
<gene>
    <name evidence="2" type="ORF">SJAV_01370</name>
</gene>
<sequence>MIVIGFQWPVEHDHAVAVIQDGKLIFAAEEERFTRHKHSDGEPPLLSLEAAFKF</sequence>
<reference evidence="2" key="1">
    <citation type="submission" date="2024-03" db="EMBL/GenBank/DDBJ databases">
        <title>Complete genome sequence of Sulfurisphaera javensis strain KD-1.</title>
        <authorList>
            <person name="Sakai H."/>
            <person name="Nur N."/>
            <person name="Suwanto A."/>
            <person name="Kurosawa N."/>
        </authorList>
    </citation>
    <scope>NUCLEOTIDE SEQUENCE</scope>
    <source>
        <strain evidence="2">KD-1</strain>
    </source>
</reference>
<dbReference type="EMBL" id="AP031322">
    <property type="protein sequence ID" value="BFH72193.1"/>
    <property type="molecule type" value="Genomic_DNA"/>
</dbReference>
<proteinExistence type="predicted"/>
<dbReference type="InterPro" id="IPR003696">
    <property type="entry name" value="Carbtransf_dom"/>
</dbReference>
<dbReference type="Pfam" id="PF02543">
    <property type="entry name" value="Carbam_trans_N"/>
    <property type="match status" value="1"/>
</dbReference>
<feature type="domain" description="Carbamoyltransferase" evidence="1">
    <location>
        <begin position="10"/>
        <end position="43"/>
    </location>
</feature>
<dbReference type="GeneID" id="92353069"/>
<dbReference type="Gene3D" id="3.30.420.40">
    <property type="match status" value="1"/>
</dbReference>
<evidence type="ECO:0000313" key="2">
    <source>
        <dbReference type="EMBL" id="BFH72193.1"/>
    </source>
</evidence>
<name>A0AAT9GNA9_9CREN</name>
<dbReference type="AlphaFoldDB" id="A0AAT9GNA9"/>
<dbReference type="KEGG" id="sjv:SJAV_01370"/>